<protein>
    <submittedName>
        <fullName evidence="1">Uncharacterized protein</fullName>
    </submittedName>
</protein>
<evidence type="ECO:0000313" key="2">
    <source>
        <dbReference type="Proteomes" id="UP000288805"/>
    </source>
</evidence>
<dbReference type="EMBL" id="QGNW01000263">
    <property type="protein sequence ID" value="RVW80612.1"/>
    <property type="molecule type" value="Genomic_DNA"/>
</dbReference>
<dbReference type="PANTHER" id="PTHR47481">
    <property type="match status" value="1"/>
</dbReference>
<evidence type="ECO:0000313" key="1">
    <source>
        <dbReference type="EMBL" id="RVW80612.1"/>
    </source>
</evidence>
<gene>
    <name evidence="1" type="ORF">CK203_044309</name>
</gene>
<accession>A0A438H831</accession>
<name>A0A438H831_VITVI</name>
<comment type="caution">
    <text evidence="1">The sequence shown here is derived from an EMBL/GenBank/DDBJ whole genome shotgun (WGS) entry which is preliminary data.</text>
</comment>
<dbReference type="PANTHER" id="PTHR47481:SF9">
    <property type="entry name" value="RETROTRANSPOSON GAG DOMAIN-CONTAINING PROTEIN"/>
    <property type="match status" value="1"/>
</dbReference>
<dbReference type="Proteomes" id="UP000288805">
    <property type="component" value="Unassembled WGS sequence"/>
</dbReference>
<reference evidence="1 2" key="1">
    <citation type="journal article" date="2018" name="PLoS Genet.">
        <title>Population sequencing reveals clonal diversity and ancestral inbreeding in the grapevine cultivar Chardonnay.</title>
        <authorList>
            <person name="Roach M.J."/>
            <person name="Johnson D.L."/>
            <person name="Bohlmann J."/>
            <person name="van Vuuren H.J."/>
            <person name="Jones S.J."/>
            <person name="Pretorius I.S."/>
            <person name="Schmidt S.A."/>
            <person name="Borneman A.R."/>
        </authorList>
    </citation>
    <scope>NUCLEOTIDE SEQUENCE [LARGE SCALE GENOMIC DNA]</scope>
    <source>
        <strain evidence="2">cv. Chardonnay</strain>
        <tissue evidence="1">Leaf</tissue>
    </source>
</reference>
<organism evidence="1 2">
    <name type="scientific">Vitis vinifera</name>
    <name type="common">Grape</name>
    <dbReference type="NCBI Taxonomy" id="29760"/>
    <lineage>
        <taxon>Eukaryota</taxon>
        <taxon>Viridiplantae</taxon>
        <taxon>Streptophyta</taxon>
        <taxon>Embryophyta</taxon>
        <taxon>Tracheophyta</taxon>
        <taxon>Spermatophyta</taxon>
        <taxon>Magnoliopsida</taxon>
        <taxon>eudicotyledons</taxon>
        <taxon>Gunneridae</taxon>
        <taxon>Pentapetalae</taxon>
        <taxon>rosids</taxon>
        <taxon>Vitales</taxon>
        <taxon>Vitaceae</taxon>
        <taxon>Viteae</taxon>
        <taxon>Vitis</taxon>
    </lineage>
</organism>
<sequence>MHLKDKLSSLTIDNKSVSKYLQAIKCTVDELALINSPISDDNLIIYALKALEHTTIKEIVVVVRASGNLIIFKELHNKLVDHDFLH</sequence>
<proteinExistence type="predicted"/>
<dbReference type="AlphaFoldDB" id="A0A438H831"/>